<evidence type="ECO:0000256" key="2">
    <source>
        <dbReference type="ARBA" id="ARBA00008593"/>
    </source>
</evidence>
<dbReference type="Gene3D" id="1.10.1410.10">
    <property type="match status" value="1"/>
</dbReference>
<dbReference type="PANTHER" id="PTHR23092:SF15">
    <property type="entry name" value="INACTIVE NON-CANONICAL POLY(A) RNA POLYMERASE PROTEIN TRF4-2-RELATED"/>
    <property type="match status" value="1"/>
</dbReference>
<dbReference type="AlphaFoldDB" id="A0AAV0DYH3"/>
<evidence type="ECO:0000256" key="3">
    <source>
        <dbReference type="ARBA" id="ARBA00012388"/>
    </source>
</evidence>
<feature type="compositionally biased region" description="Basic residues" evidence="7">
    <location>
        <begin position="514"/>
        <end position="523"/>
    </location>
</feature>
<dbReference type="GO" id="GO:0005730">
    <property type="term" value="C:nucleolus"/>
    <property type="evidence" value="ECO:0007669"/>
    <property type="project" value="TreeGrafter"/>
</dbReference>
<keyword evidence="5" id="KW-0479">Metal-binding</keyword>
<dbReference type="InterPro" id="IPR054708">
    <property type="entry name" value="MTPAP-like_central"/>
</dbReference>
<dbReference type="CDD" id="cd05402">
    <property type="entry name" value="NT_PAP_TUTase"/>
    <property type="match status" value="1"/>
</dbReference>
<dbReference type="SUPFAM" id="SSF81301">
    <property type="entry name" value="Nucleotidyltransferase"/>
    <property type="match status" value="1"/>
</dbReference>
<dbReference type="InterPro" id="IPR002058">
    <property type="entry name" value="PAP_assoc"/>
</dbReference>
<dbReference type="GO" id="GO:0031123">
    <property type="term" value="P:RNA 3'-end processing"/>
    <property type="evidence" value="ECO:0007669"/>
    <property type="project" value="TreeGrafter"/>
</dbReference>
<dbReference type="Pfam" id="PF22600">
    <property type="entry name" value="MTPAP-like_central"/>
    <property type="match status" value="1"/>
</dbReference>
<dbReference type="GO" id="GO:0003729">
    <property type="term" value="F:mRNA binding"/>
    <property type="evidence" value="ECO:0007669"/>
    <property type="project" value="TreeGrafter"/>
</dbReference>
<feature type="compositionally biased region" description="Basic and acidic residues" evidence="7">
    <location>
        <begin position="524"/>
        <end position="535"/>
    </location>
</feature>
<evidence type="ECO:0000259" key="9">
    <source>
        <dbReference type="Pfam" id="PF22600"/>
    </source>
</evidence>
<dbReference type="Pfam" id="PF03828">
    <property type="entry name" value="PAP_assoc"/>
    <property type="match status" value="1"/>
</dbReference>
<proteinExistence type="inferred from homology"/>
<keyword evidence="4" id="KW-0808">Transferase</keyword>
<feature type="compositionally biased region" description="Basic residues" evidence="7">
    <location>
        <begin position="481"/>
        <end position="498"/>
    </location>
</feature>
<dbReference type="InterPro" id="IPR045862">
    <property type="entry name" value="Trf4-like"/>
</dbReference>
<comment type="caution">
    <text evidence="10">The sequence shown here is derived from an EMBL/GenBank/DDBJ whole genome shotgun (WGS) entry which is preliminary data.</text>
</comment>
<evidence type="ECO:0000256" key="7">
    <source>
        <dbReference type="SAM" id="MobiDB-lite"/>
    </source>
</evidence>
<feature type="region of interest" description="Disordered" evidence="7">
    <location>
        <begin position="472"/>
        <end position="573"/>
    </location>
</feature>
<dbReference type="Gene3D" id="3.30.460.10">
    <property type="entry name" value="Beta Polymerase, domain 2"/>
    <property type="match status" value="1"/>
</dbReference>
<protein>
    <recommendedName>
        <fullName evidence="3">polynucleotide adenylyltransferase</fullName>
        <ecNumber evidence="3">2.7.7.19</ecNumber>
    </recommendedName>
</protein>
<evidence type="ECO:0000313" key="11">
    <source>
        <dbReference type="Proteomes" id="UP001152523"/>
    </source>
</evidence>
<dbReference type="Proteomes" id="UP001152523">
    <property type="component" value="Unassembled WGS sequence"/>
</dbReference>
<evidence type="ECO:0000256" key="1">
    <source>
        <dbReference type="ARBA" id="ARBA00001936"/>
    </source>
</evidence>
<organism evidence="10 11">
    <name type="scientific">Cuscuta epithymum</name>
    <dbReference type="NCBI Taxonomy" id="186058"/>
    <lineage>
        <taxon>Eukaryota</taxon>
        <taxon>Viridiplantae</taxon>
        <taxon>Streptophyta</taxon>
        <taxon>Embryophyta</taxon>
        <taxon>Tracheophyta</taxon>
        <taxon>Spermatophyta</taxon>
        <taxon>Magnoliopsida</taxon>
        <taxon>eudicotyledons</taxon>
        <taxon>Gunneridae</taxon>
        <taxon>Pentapetalae</taxon>
        <taxon>asterids</taxon>
        <taxon>lamiids</taxon>
        <taxon>Solanales</taxon>
        <taxon>Convolvulaceae</taxon>
        <taxon>Cuscuteae</taxon>
        <taxon>Cuscuta</taxon>
        <taxon>Cuscuta subgen. Cuscuta</taxon>
    </lineage>
</organism>
<dbReference type="EC" id="2.7.7.19" evidence="3"/>
<gene>
    <name evidence="10" type="ORF">CEPIT_LOCUS19931</name>
</gene>
<dbReference type="SUPFAM" id="SSF81631">
    <property type="entry name" value="PAP/OAS1 substrate-binding domain"/>
    <property type="match status" value="1"/>
</dbReference>
<comment type="similarity">
    <text evidence="2">Belongs to the DNA polymerase type-B-like family.</text>
</comment>
<dbReference type="GO" id="GO:0031499">
    <property type="term" value="C:TRAMP complex"/>
    <property type="evidence" value="ECO:0007669"/>
    <property type="project" value="TreeGrafter"/>
</dbReference>
<feature type="domain" description="Poly(A) RNA polymerase mitochondrial-like central palm" evidence="9">
    <location>
        <begin position="117"/>
        <end position="239"/>
    </location>
</feature>
<feature type="domain" description="PAP-associated" evidence="8">
    <location>
        <begin position="305"/>
        <end position="363"/>
    </location>
</feature>
<dbReference type="InterPro" id="IPR043519">
    <property type="entry name" value="NT_sf"/>
</dbReference>
<evidence type="ECO:0000256" key="4">
    <source>
        <dbReference type="ARBA" id="ARBA00022679"/>
    </source>
</evidence>
<evidence type="ECO:0000256" key="6">
    <source>
        <dbReference type="ARBA" id="ARBA00022842"/>
    </source>
</evidence>
<evidence type="ECO:0000259" key="8">
    <source>
        <dbReference type="Pfam" id="PF03828"/>
    </source>
</evidence>
<feature type="compositionally biased region" description="Basic residues" evidence="7">
    <location>
        <begin position="536"/>
        <end position="548"/>
    </location>
</feature>
<dbReference type="GO" id="GO:1990817">
    <property type="term" value="F:poly(A) RNA polymerase activity"/>
    <property type="evidence" value="ECO:0007669"/>
    <property type="project" value="UniProtKB-EC"/>
</dbReference>
<name>A0AAV0DYH3_9ASTE</name>
<reference evidence="10" key="1">
    <citation type="submission" date="2022-07" db="EMBL/GenBank/DDBJ databases">
        <authorList>
            <person name="Macas J."/>
            <person name="Novak P."/>
            <person name="Neumann P."/>
        </authorList>
    </citation>
    <scope>NUCLEOTIDE SEQUENCE</scope>
</reference>
<keyword evidence="6" id="KW-0460">Magnesium</keyword>
<comment type="cofactor">
    <cofactor evidence="1">
        <name>Mn(2+)</name>
        <dbReference type="ChEBI" id="CHEBI:29035"/>
    </cofactor>
</comment>
<dbReference type="PANTHER" id="PTHR23092">
    <property type="entry name" value="POLY(A) RNA POLYMERASE"/>
    <property type="match status" value="1"/>
</dbReference>
<keyword evidence="11" id="KW-1185">Reference proteome</keyword>
<accession>A0AAV0DYH3</accession>
<sequence>MENQEAKAFLYDTLSPLQGEASTEQSTAPSLSPFLPDKHEPYTVFRSEVSLSSTSFPFPETAAQDFFSLDADEEVNRNLFLPPHPASQTVPVKESARTIEGNWFSATCRLSSPMLQLHKEIIDFCDFLSPSQEEQAARSAAVERVFEVIKYIWPESKPEVFGSFRTGLYLPSSDIDVVIMESDIRSPQIGLHALSKALSQKRIARKIQVIAKARVPIIKFVEKKSGISFDISFDLQNGPKAAEFIVDSVSKWPPLRPLCLILKIFLQQRELNEVYTGGIGSYGLLVMLIAMLRNHRDFQASREQNLGVLLVGFFDLYGRKLNTSSVGLSCNGEGTFFQKRTKGFSIDGKANLISIEDPQAPENDVGKSSFNYFQVKSAFAMAFTTLTNTNAILESGSSRSILGMIIRPDEVLLERKGGSCGGAALNCLFPGAAGQPLPQQYIDQHDMHCNWHLHFDDDDEELLPRGNDIAEEHIRTELPSGKKRKKSLKERHTSKKKIRDNEEMGSSGSSRKEKSPKKRHRKRWSDEDGSSARKEKSGKKRYGRKHGSRGSLPVHSRRFTTRWRATPSEVLHI</sequence>
<dbReference type="GO" id="GO:0046872">
    <property type="term" value="F:metal ion binding"/>
    <property type="evidence" value="ECO:0007669"/>
    <property type="project" value="UniProtKB-KW"/>
</dbReference>
<dbReference type="EMBL" id="CAMAPF010000197">
    <property type="protein sequence ID" value="CAH9112388.1"/>
    <property type="molecule type" value="Genomic_DNA"/>
</dbReference>
<dbReference type="FunFam" id="3.30.460.10:FF:000006">
    <property type="entry name" value="non-canonical poly(A) RNA polymerase PAPD5"/>
    <property type="match status" value="1"/>
</dbReference>
<evidence type="ECO:0000313" key="10">
    <source>
        <dbReference type="EMBL" id="CAH9112388.1"/>
    </source>
</evidence>
<dbReference type="GO" id="GO:0043634">
    <property type="term" value="P:polyadenylation-dependent ncRNA catabolic process"/>
    <property type="evidence" value="ECO:0007669"/>
    <property type="project" value="TreeGrafter"/>
</dbReference>
<evidence type="ECO:0000256" key="5">
    <source>
        <dbReference type="ARBA" id="ARBA00022723"/>
    </source>
</evidence>